<dbReference type="GO" id="GO:0005886">
    <property type="term" value="C:plasma membrane"/>
    <property type="evidence" value="ECO:0007669"/>
    <property type="project" value="UniProtKB-SubCell"/>
</dbReference>
<proteinExistence type="inferred from homology"/>
<keyword evidence="6 9" id="KW-1133">Transmembrane helix</keyword>
<keyword evidence="4 9" id="KW-0997">Cell inner membrane</keyword>
<feature type="transmembrane region" description="Helical" evidence="9">
    <location>
        <begin position="42"/>
        <end position="63"/>
    </location>
</feature>
<feature type="transmembrane region" description="Helical" evidence="9">
    <location>
        <begin position="132"/>
        <end position="150"/>
    </location>
</feature>
<dbReference type="InterPro" id="IPR055348">
    <property type="entry name" value="DctQ"/>
</dbReference>
<evidence type="ECO:0000313" key="11">
    <source>
        <dbReference type="EMBL" id="MBB4267655.1"/>
    </source>
</evidence>
<sequence>MRALDQTSHVLGQLAAWLFVAIGLMVSYDVFLRYVFNAPTKWALEISEFLLLWATYLAAASVLRQRQNIRITLLYDKLGATGRRLCDSLALVIIAVFSGVVVAHGIDIVGDSIAQGRRTSTMLQVPKWMTEVAIPVGFGLLLAQALVELGRLWTGTARDRDGAGDGHGRGEGRS</sequence>
<evidence type="ECO:0000256" key="4">
    <source>
        <dbReference type="ARBA" id="ARBA00022519"/>
    </source>
</evidence>
<accession>A0A7W6RFK3</accession>
<dbReference type="GO" id="GO:0022857">
    <property type="term" value="F:transmembrane transporter activity"/>
    <property type="evidence" value="ECO:0007669"/>
    <property type="project" value="UniProtKB-UniRule"/>
</dbReference>
<dbReference type="Proteomes" id="UP000554286">
    <property type="component" value="Unassembled WGS sequence"/>
</dbReference>
<evidence type="ECO:0000256" key="5">
    <source>
        <dbReference type="ARBA" id="ARBA00022692"/>
    </source>
</evidence>
<dbReference type="EMBL" id="JACIGK010000031">
    <property type="protein sequence ID" value="MBB4267655.1"/>
    <property type="molecule type" value="Genomic_DNA"/>
</dbReference>
<dbReference type="PANTHER" id="PTHR35011">
    <property type="entry name" value="2,3-DIKETO-L-GULONATE TRAP TRANSPORTER SMALL PERMEASE PROTEIN YIAM"/>
    <property type="match status" value="1"/>
</dbReference>
<comment type="subunit">
    <text evidence="9">The complex comprises the extracytoplasmic solute receptor protein and the two transmembrane proteins.</text>
</comment>
<keyword evidence="12" id="KW-1185">Reference proteome</keyword>
<comment type="caution">
    <text evidence="11">The sequence shown here is derived from an EMBL/GenBank/DDBJ whole genome shotgun (WGS) entry which is preliminary data.</text>
</comment>
<evidence type="ECO:0000256" key="3">
    <source>
        <dbReference type="ARBA" id="ARBA00022475"/>
    </source>
</evidence>
<evidence type="ECO:0000256" key="1">
    <source>
        <dbReference type="ARBA" id="ARBA00004429"/>
    </source>
</evidence>
<comment type="subcellular location">
    <subcellularLocation>
        <location evidence="1 9">Cell inner membrane</location>
        <topology evidence="1 9">Multi-pass membrane protein</topology>
    </subcellularLocation>
</comment>
<dbReference type="RefSeq" id="WP_184047407.1">
    <property type="nucleotide sequence ID" value="NZ_JACIGK010000031.1"/>
</dbReference>
<feature type="transmembrane region" description="Helical" evidence="9">
    <location>
        <begin position="12"/>
        <end position="36"/>
    </location>
</feature>
<reference evidence="11 12" key="1">
    <citation type="submission" date="2020-08" db="EMBL/GenBank/DDBJ databases">
        <title>Genome sequencing of Purple Non-Sulfur Bacteria from various extreme environments.</title>
        <authorList>
            <person name="Mayer M."/>
        </authorList>
    </citation>
    <scope>NUCLEOTIDE SEQUENCE [LARGE SCALE GENOMIC DNA]</scope>
    <source>
        <strain evidence="11 12">JA131</strain>
    </source>
</reference>
<keyword evidence="5 9" id="KW-0812">Transmembrane</keyword>
<evidence type="ECO:0000256" key="7">
    <source>
        <dbReference type="ARBA" id="ARBA00023136"/>
    </source>
</evidence>
<evidence type="ECO:0000313" key="12">
    <source>
        <dbReference type="Proteomes" id="UP000554286"/>
    </source>
</evidence>
<evidence type="ECO:0000259" key="10">
    <source>
        <dbReference type="Pfam" id="PF04290"/>
    </source>
</evidence>
<name>A0A7W6RFK3_9PROT</name>
<evidence type="ECO:0000256" key="9">
    <source>
        <dbReference type="RuleBase" id="RU369079"/>
    </source>
</evidence>
<dbReference type="AlphaFoldDB" id="A0A7W6RFK3"/>
<comment type="similarity">
    <text evidence="8 9">Belongs to the TRAP transporter small permease family.</text>
</comment>
<feature type="transmembrane region" description="Helical" evidence="9">
    <location>
        <begin position="84"/>
        <end position="106"/>
    </location>
</feature>
<keyword evidence="7 9" id="KW-0472">Membrane</keyword>
<dbReference type="Pfam" id="PF04290">
    <property type="entry name" value="DctQ"/>
    <property type="match status" value="1"/>
</dbReference>
<organism evidence="11 12">
    <name type="scientific">Roseospira visakhapatnamensis</name>
    <dbReference type="NCBI Taxonomy" id="390880"/>
    <lineage>
        <taxon>Bacteria</taxon>
        <taxon>Pseudomonadati</taxon>
        <taxon>Pseudomonadota</taxon>
        <taxon>Alphaproteobacteria</taxon>
        <taxon>Rhodospirillales</taxon>
        <taxon>Rhodospirillaceae</taxon>
        <taxon>Roseospira</taxon>
    </lineage>
</organism>
<keyword evidence="3" id="KW-1003">Cell membrane</keyword>
<comment type="function">
    <text evidence="9">Part of the tripartite ATP-independent periplasmic (TRAP) transport system.</text>
</comment>
<protein>
    <recommendedName>
        <fullName evidence="9">TRAP transporter small permease protein</fullName>
    </recommendedName>
</protein>
<dbReference type="InterPro" id="IPR007387">
    <property type="entry name" value="TRAP_DctQ"/>
</dbReference>
<keyword evidence="2 9" id="KW-0813">Transport</keyword>
<evidence type="ECO:0000256" key="8">
    <source>
        <dbReference type="ARBA" id="ARBA00038436"/>
    </source>
</evidence>
<evidence type="ECO:0000256" key="6">
    <source>
        <dbReference type="ARBA" id="ARBA00022989"/>
    </source>
</evidence>
<feature type="domain" description="Tripartite ATP-independent periplasmic transporters DctQ component" evidence="10">
    <location>
        <begin position="24"/>
        <end position="154"/>
    </location>
</feature>
<evidence type="ECO:0000256" key="2">
    <source>
        <dbReference type="ARBA" id="ARBA00022448"/>
    </source>
</evidence>
<gene>
    <name evidence="11" type="ORF">GGD89_003302</name>
</gene>